<protein>
    <submittedName>
        <fullName evidence="1">Uncharacterized protein</fullName>
    </submittedName>
</protein>
<reference evidence="1 2" key="1">
    <citation type="submission" date="2018-06" db="EMBL/GenBank/DDBJ databases">
        <title>Comparative genomics reveals the genomic features of Rhizophagus irregularis, R. cerebriforme, R. diaphanum and Gigaspora rosea, and their symbiotic lifestyle signature.</title>
        <authorList>
            <person name="Morin E."/>
            <person name="San Clemente H."/>
            <person name="Chen E.C.H."/>
            <person name="De La Providencia I."/>
            <person name="Hainaut M."/>
            <person name="Kuo A."/>
            <person name="Kohler A."/>
            <person name="Murat C."/>
            <person name="Tang N."/>
            <person name="Roy S."/>
            <person name="Loubradou J."/>
            <person name="Henrissat B."/>
            <person name="Grigoriev I.V."/>
            <person name="Corradi N."/>
            <person name="Roux C."/>
            <person name="Martin F.M."/>
        </authorList>
    </citation>
    <scope>NUCLEOTIDE SEQUENCE [LARGE SCALE GENOMIC DNA]</scope>
    <source>
        <strain evidence="1 2">DAOM 194757</strain>
    </source>
</reference>
<accession>A0A397VZ26</accession>
<comment type="caution">
    <text evidence="1">The sequence shown here is derived from an EMBL/GenBank/DDBJ whole genome shotgun (WGS) entry which is preliminary data.</text>
</comment>
<evidence type="ECO:0000313" key="1">
    <source>
        <dbReference type="EMBL" id="RIB27218.1"/>
    </source>
</evidence>
<dbReference type="Proteomes" id="UP000266673">
    <property type="component" value="Unassembled WGS sequence"/>
</dbReference>
<keyword evidence="2" id="KW-1185">Reference proteome</keyword>
<gene>
    <name evidence="1" type="ORF">C2G38_2029582</name>
</gene>
<name>A0A397VZ26_9GLOM</name>
<proteinExistence type="predicted"/>
<dbReference type="EMBL" id="QKWP01000107">
    <property type="protein sequence ID" value="RIB27218.1"/>
    <property type="molecule type" value="Genomic_DNA"/>
</dbReference>
<evidence type="ECO:0000313" key="2">
    <source>
        <dbReference type="Proteomes" id="UP000266673"/>
    </source>
</evidence>
<organism evidence="1 2">
    <name type="scientific">Gigaspora rosea</name>
    <dbReference type="NCBI Taxonomy" id="44941"/>
    <lineage>
        <taxon>Eukaryota</taxon>
        <taxon>Fungi</taxon>
        <taxon>Fungi incertae sedis</taxon>
        <taxon>Mucoromycota</taxon>
        <taxon>Glomeromycotina</taxon>
        <taxon>Glomeromycetes</taxon>
        <taxon>Diversisporales</taxon>
        <taxon>Gigasporaceae</taxon>
        <taxon>Gigaspora</taxon>
    </lineage>
</organism>
<dbReference type="AlphaFoldDB" id="A0A397VZ26"/>
<sequence length="115" mass="13272">MTKIVNAYYDPVKPVKKVIYLGVDLPYIKAPTVTSSLKPDITSPKIRPARPRRRSTFLTEALELYYGTKMLRENDIEDSPSKDPKQDNDKLDLEIILENIVDGYLRVFRIGFQNL</sequence>